<evidence type="ECO:0000313" key="2">
    <source>
        <dbReference type="EMBL" id="OGE43934.1"/>
    </source>
</evidence>
<evidence type="ECO:0000313" key="3">
    <source>
        <dbReference type="Proteomes" id="UP000178565"/>
    </source>
</evidence>
<comment type="caution">
    <text evidence="2">The sequence shown here is derived from an EMBL/GenBank/DDBJ whole genome shotgun (WGS) entry which is preliminary data.</text>
</comment>
<sequence length="140" mass="15519">MKRTPSVLFNASVVLTGLKSPTGGSAKVISWVGKGKIKGIISETILDEILRNTLKIGFEKVDLEKRVQEIFQITKEPKAETVDQFKGIVLNFGDAHVLASAKQAKTEYLVSLDQKHILILKDKIKGFKIVTPGELIQEFQ</sequence>
<dbReference type="Proteomes" id="UP000178565">
    <property type="component" value="Unassembled WGS sequence"/>
</dbReference>
<dbReference type="Pfam" id="PF13470">
    <property type="entry name" value="PIN_3"/>
    <property type="match status" value="1"/>
</dbReference>
<gene>
    <name evidence="2" type="ORF">A3B45_02800</name>
</gene>
<dbReference type="SUPFAM" id="SSF88723">
    <property type="entry name" value="PIN domain-like"/>
    <property type="match status" value="1"/>
</dbReference>
<feature type="domain" description="PIN" evidence="1">
    <location>
        <begin position="7"/>
        <end position="115"/>
    </location>
</feature>
<dbReference type="InterPro" id="IPR029060">
    <property type="entry name" value="PIN-like_dom_sf"/>
</dbReference>
<proteinExistence type="predicted"/>
<protein>
    <recommendedName>
        <fullName evidence="1">PIN domain-containing protein</fullName>
    </recommendedName>
</protein>
<dbReference type="CDD" id="cd09854">
    <property type="entry name" value="PIN_VapC-like"/>
    <property type="match status" value="1"/>
</dbReference>
<accession>A0A1F5KSX7</accession>
<dbReference type="STRING" id="1797785.A3B45_02800"/>
<reference evidence="2 3" key="1">
    <citation type="journal article" date="2016" name="Nat. Commun.">
        <title>Thousands of microbial genomes shed light on interconnected biogeochemical processes in an aquifer system.</title>
        <authorList>
            <person name="Anantharaman K."/>
            <person name="Brown C.T."/>
            <person name="Hug L.A."/>
            <person name="Sharon I."/>
            <person name="Castelle C.J."/>
            <person name="Probst A.J."/>
            <person name="Thomas B.C."/>
            <person name="Singh A."/>
            <person name="Wilkins M.J."/>
            <person name="Karaoz U."/>
            <person name="Brodie E.L."/>
            <person name="Williams K.H."/>
            <person name="Hubbard S.S."/>
            <person name="Banfield J.F."/>
        </authorList>
    </citation>
    <scope>NUCLEOTIDE SEQUENCE [LARGE SCALE GENOMIC DNA]</scope>
</reference>
<dbReference type="EMBL" id="MFDM01000011">
    <property type="protein sequence ID" value="OGE43934.1"/>
    <property type="molecule type" value="Genomic_DNA"/>
</dbReference>
<evidence type="ECO:0000259" key="1">
    <source>
        <dbReference type="Pfam" id="PF13470"/>
    </source>
</evidence>
<organism evidence="2 3">
    <name type="scientific">Candidatus Daviesbacteria bacterium RIFCSPLOWO2_01_FULL_39_12</name>
    <dbReference type="NCBI Taxonomy" id="1797785"/>
    <lineage>
        <taxon>Bacteria</taxon>
        <taxon>Candidatus Daviesiibacteriota</taxon>
    </lineage>
</organism>
<name>A0A1F5KSX7_9BACT</name>
<dbReference type="InterPro" id="IPR002716">
    <property type="entry name" value="PIN_dom"/>
</dbReference>
<dbReference type="AlphaFoldDB" id="A0A1F5KSX7"/>